<protein>
    <recommendedName>
        <fullName evidence="3">Metallo-beta-lactamase domain-containing protein</fullName>
    </recommendedName>
</protein>
<dbReference type="PANTHER" id="PTHR30619:SF1">
    <property type="entry name" value="RECOMBINATION PROTEIN 2"/>
    <property type="match status" value="1"/>
</dbReference>
<organism evidence="1 2">
    <name type="scientific">Acinetobacter oleivorans</name>
    <dbReference type="NCBI Taxonomy" id="1148157"/>
    <lineage>
        <taxon>Bacteria</taxon>
        <taxon>Pseudomonadati</taxon>
        <taxon>Pseudomonadota</taxon>
        <taxon>Gammaproteobacteria</taxon>
        <taxon>Moraxellales</taxon>
        <taxon>Moraxellaceae</taxon>
        <taxon>Acinetobacter</taxon>
    </lineage>
</organism>
<accession>A0ABR9NEK7</accession>
<name>A0ABR9NEK7_9GAMM</name>
<dbReference type="PANTHER" id="PTHR30619">
    <property type="entry name" value="DNA INTERNALIZATION/COMPETENCE PROTEIN COMEC/REC2"/>
    <property type="match status" value="1"/>
</dbReference>
<proteinExistence type="predicted"/>
<evidence type="ECO:0000313" key="2">
    <source>
        <dbReference type="Proteomes" id="UP000619170"/>
    </source>
</evidence>
<comment type="caution">
    <text evidence="1">The sequence shown here is derived from an EMBL/GenBank/DDBJ whole genome shotgun (WGS) entry which is preliminary data.</text>
</comment>
<dbReference type="Proteomes" id="UP000619170">
    <property type="component" value="Unassembled WGS sequence"/>
</dbReference>
<dbReference type="SUPFAM" id="SSF56281">
    <property type="entry name" value="Metallo-hydrolase/oxidoreductase"/>
    <property type="match status" value="1"/>
</dbReference>
<dbReference type="Gene3D" id="3.60.15.10">
    <property type="entry name" value="Ribonuclease Z/Hydroxyacylglutathione hydrolase-like"/>
    <property type="match status" value="1"/>
</dbReference>
<reference evidence="2" key="2">
    <citation type="submission" date="2023-07" db="EMBL/GenBank/DDBJ databases">
        <title>Acinetobacter oleivorans assembled AC1583.</title>
        <authorList>
            <person name="Yeo C.C."/>
        </authorList>
    </citation>
    <scope>NUCLEOTIDE SEQUENCE [LARGE SCALE GENOMIC DNA]</scope>
    <source>
        <strain evidence="2">AC1583</strain>
    </source>
</reference>
<dbReference type="InterPro" id="IPR036866">
    <property type="entry name" value="RibonucZ/Hydroxyglut_hydro"/>
</dbReference>
<reference evidence="1 2" key="1">
    <citation type="submission" date="2020-10" db="EMBL/GenBank/DDBJ databases">
        <authorList>
            <person name="Mohd Rani F."/>
        </authorList>
    </citation>
    <scope>NUCLEOTIDE SEQUENCE [LARGE SCALE GENOMIC DNA]</scope>
    <source>
        <strain evidence="1 2">AC1583</strain>
    </source>
</reference>
<dbReference type="EMBL" id="JADAZL010000001">
    <property type="protein sequence ID" value="MBE2162945.1"/>
    <property type="molecule type" value="Genomic_DNA"/>
</dbReference>
<dbReference type="RefSeq" id="WP_192833259.1">
    <property type="nucleotide sequence ID" value="NZ_JADAZL010000001.1"/>
</dbReference>
<keyword evidence="2" id="KW-1185">Reference proteome</keyword>
<gene>
    <name evidence="1" type="ORF">IIQ43_00180</name>
</gene>
<evidence type="ECO:0008006" key="3">
    <source>
        <dbReference type="Google" id="ProtNLM"/>
    </source>
</evidence>
<sequence>MAFRVNKCFHAVGNGTLFSGQIQNIQNSEVFNWLYDCGSTSLKTIGNILTNLPNWFQSHNTIDMLVISHFDNDHVNGLEILLKNFYVKKLVLPFTEWPQSIREISILGKKGITPSIALFQLNPAKWLQLNGFENRINEIVLVKGGENPNSDILESDNNLVDNPDLPIDSTTSVFFEFDTPVQKSTIKLLKINHFQSFKDSSGSFEFMFYNAEKSFSELGLIYEVGGKRFAKKSRQELSIVKADIEKTIISLGLDQHITNLPKDWRKKLKHCYEKHFGKTGEAKNNISLCMYAAPLDLNLQKSRYATLLTGDINLSSNVIDDMEAHLGINRWDSLGIVQVPHHGSQHSWTVGNTARFMPATFVQCATPTKLHPHSKVVTDLASYGARVRVANRQLPVAYSFLY</sequence>
<evidence type="ECO:0000313" key="1">
    <source>
        <dbReference type="EMBL" id="MBE2162945.1"/>
    </source>
</evidence>
<dbReference type="InterPro" id="IPR052159">
    <property type="entry name" value="Competence_DNA_uptake"/>
</dbReference>